<feature type="compositionally biased region" description="Basic residues" evidence="16">
    <location>
        <begin position="126"/>
        <end position="137"/>
    </location>
</feature>
<dbReference type="PANTHER" id="PTHR48112:SF36">
    <property type="entry name" value="TRANSCRIPTION FACTOR A, MITOCHONDRIAL"/>
    <property type="match status" value="1"/>
</dbReference>
<dbReference type="PANTHER" id="PTHR48112">
    <property type="entry name" value="HIGH MOBILITY GROUP PROTEIN DSP1"/>
    <property type="match status" value="1"/>
</dbReference>
<dbReference type="GO" id="GO:0006357">
    <property type="term" value="P:regulation of transcription by RNA polymerase II"/>
    <property type="evidence" value="ECO:0007669"/>
    <property type="project" value="TreeGrafter"/>
</dbReference>
<keyword evidence="6 14" id="KW-0238">DNA-binding</keyword>
<keyword evidence="4" id="KW-0809">Transit peptide</keyword>
<dbReference type="GO" id="GO:0042645">
    <property type="term" value="C:mitochondrial nucleoid"/>
    <property type="evidence" value="ECO:0007669"/>
    <property type="project" value="UniProtKB-SubCell"/>
</dbReference>
<evidence type="ECO:0000256" key="3">
    <source>
        <dbReference type="ARBA" id="ARBA00022737"/>
    </source>
</evidence>
<dbReference type="CDD" id="cd21987">
    <property type="entry name" value="HMG-box_TFAM_rpt2"/>
    <property type="match status" value="1"/>
</dbReference>
<evidence type="ECO:0000256" key="14">
    <source>
        <dbReference type="PROSITE-ProRule" id="PRU00267"/>
    </source>
</evidence>
<evidence type="ECO:0000256" key="6">
    <source>
        <dbReference type="ARBA" id="ARBA00023125"/>
    </source>
</evidence>
<feature type="domain" description="HMG box" evidence="17">
    <location>
        <begin position="40"/>
        <end position="108"/>
    </location>
</feature>
<keyword evidence="5" id="KW-0805">Transcription regulation</keyword>
<evidence type="ECO:0000256" key="13">
    <source>
        <dbReference type="ARBA" id="ARBA00046467"/>
    </source>
</evidence>
<dbReference type="Ensembl" id="ENSPCET00000006697.1">
    <property type="protein sequence ID" value="ENSPCEP00000006459.1"/>
    <property type="gene ID" value="ENSPCEG00000005234.1"/>
</dbReference>
<evidence type="ECO:0000256" key="7">
    <source>
        <dbReference type="ARBA" id="ARBA00023128"/>
    </source>
</evidence>
<dbReference type="InterPro" id="IPR036910">
    <property type="entry name" value="HMG_box_dom_sf"/>
</dbReference>
<dbReference type="SMART" id="SM00398">
    <property type="entry name" value="HMG"/>
    <property type="match status" value="2"/>
</dbReference>
<accession>A0A8C8RJ41</accession>
<dbReference type="Proteomes" id="UP000694393">
    <property type="component" value="Unplaced"/>
</dbReference>
<dbReference type="InterPro" id="IPR050342">
    <property type="entry name" value="HMGB"/>
</dbReference>
<feature type="DNA-binding region" description="HMG box" evidence="14">
    <location>
        <begin position="145"/>
        <end position="209"/>
    </location>
</feature>
<dbReference type="Pfam" id="PF00505">
    <property type="entry name" value="HMG_box"/>
    <property type="match status" value="2"/>
</dbReference>
<keyword evidence="2" id="KW-0597">Phosphoprotein</keyword>
<comment type="subunit">
    <text evidence="13">Monomer; binds DNA as a monomer. Homodimer. Component of the mitochondrial transcription initiation complex, composed at least of TFB2M, TFAM and POLRMT. In this complex TFAM recruits POLRMT to the promoter whereas TFB2M induces structural changes in POLRMT to enable promoter opening and trapping of the DNA non-template strand. Upon metabolic stress, forms a complex composed of FOXO3, SIRT3, TFAM and POLRMT. Interacts with TFB1M and TFB2M. Interacts with CLPX; this enhances DNA-binding.</text>
</comment>
<feature type="domain" description="HMG box" evidence="17">
    <location>
        <begin position="145"/>
        <end position="209"/>
    </location>
</feature>
<dbReference type="GO" id="GO:0003677">
    <property type="term" value="F:DNA binding"/>
    <property type="evidence" value="ECO:0007669"/>
    <property type="project" value="UniProtKB-UniRule"/>
</dbReference>
<name>A0A8C8RJ41_9SAUR</name>
<dbReference type="AlphaFoldDB" id="A0A8C8RJ41"/>
<keyword evidence="19" id="KW-1185">Reference proteome</keyword>
<feature type="region of interest" description="Disordered" evidence="16">
    <location>
        <begin position="225"/>
        <end position="245"/>
    </location>
</feature>
<dbReference type="Gene3D" id="1.10.30.10">
    <property type="entry name" value="High mobility group box domain"/>
    <property type="match status" value="2"/>
</dbReference>
<evidence type="ECO:0000256" key="12">
    <source>
        <dbReference type="ARBA" id="ARBA00045216"/>
    </source>
</evidence>
<reference evidence="18" key="1">
    <citation type="submission" date="2025-08" db="UniProtKB">
        <authorList>
            <consortium name="Ensembl"/>
        </authorList>
    </citation>
    <scope>IDENTIFICATION</scope>
</reference>
<keyword evidence="8" id="KW-0010">Activator</keyword>
<keyword evidence="7" id="KW-0496">Mitochondrion</keyword>
<evidence type="ECO:0000256" key="10">
    <source>
        <dbReference type="ARBA" id="ARBA00023271"/>
    </source>
</evidence>
<keyword evidence="3" id="KW-0677">Repeat</keyword>
<comment type="subcellular location">
    <subcellularLocation>
        <location evidence="1">Mitochondrion matrix</location>
        <location evidence="1">Mitochondrion nucleoid</location>
    </subcellularLocation>
</comment>
<evidence type="ECO:0000313" key="18">
    <source>
        <dbReference type="Ensembl" id="ENSPCEP00000006459.1"/>
    </source>
</evidence>
<evidence type="ECO:0000259" key="17">
    <source>
        <dbReference type="PROSITE" id="PS50118"/>
    </source>
</evidence>
<feature type="DNA-binding region" description="HMG box" evidence="14">
    <location>
        <begin position="40"/>
        <end position="108"/>
    </location>
</feature>
<keyword evidence="15" id="KW-0175">Coiled coil</keyword>
<sequence>MAAALLGRALAAFPSARHILRTTYSVEKWFSKQISSGNSPKPPLTAYIRFVKDQQPVFRKQSPDLGILEITKKIAHAWKELPASEKQLYEAAAEVDRQAYKEELALYQAQLSPTERVALKEEKRQKQAKRRAYKKKRETTVLGKPKRPRSSFNIFMAEHFQEAKGISGQAKMKNLFEEWKNLSSSQKQTYVQLAEDDKVRYENEMKLWEEQMVEVGREDLIRFKSKHKKSTTAKKNSEKSLKEKS</sequence>
<feature type="region of interest" description="Disordered" evidence="16">
    <location>
        <begin position="122"/>
        <end position="146"/>
    </location>
</feature>
<evidence type="ECO:0000256" key="11">
    <source>
        <dbReference type="ARBA" id="ARBA00040582"/>
    </source>
</evidence>
<evidence type="ECO:0000256" key="15">
    <source>
        <dbReference type="SAM" id="Coils"/>
    </source>
</evidence>
<dbReference type="PROSITE" id="PS50118">
    <property type="entry name" value="HMG_BOX_2"/>
    <property type="match status" value="2"/>
</dbReference>
<evidence type="ECO:0000256" key="5">
    <source>
        <dbReference type="ARBA" id="ARBA00023015"/>
    </source>
</evidence>
<comment type="function">
    <text evidence="12">Binds to the mitochondrial light strand promoter and functions in mitochondrial transcription regulation. Component of the mitochondrial transcription initiation complex, composed at least of TFB2M, TFAM and POLRMT that is required for basal transcription of mitochondrial DNA. In this complex, TFAM recruits POLRMT to a specific promoter whereas TFB2M induces structural changes in POLRMT to enable promoter opening and trapping of the DNA non-template strand. Required for accurate and efficient promoter recognition by the mitochondrial RNA polymerase. Promotes transcription initiation from the HSP1 and the light strand promoter by binding immediately upstream of transcriptional start sites. Is able to unwind DNA. Bends the mitochondrial light strand promoter DNA into a U-turn shape via its HMG boxes. Required for maintenance of normal levels of mitochondrial DNA. May play a role in organizing and compacting mitochondrial DNA.</text>
</comment>
<dbReference type="FunFam" id="1.10.30.10:FF:000043">
    <property type="entry name" value="Transcription factor A, mitochondrial"/>
    <property type="match status" value="1"/>
</dbReference>
<evidence type="ECO:0000256" key="8">
    <source>
        <dbReference type="ARBA" id="ARBA00023159"/>
    </source>
</evidence>
<keyword evidence="14" id="KW-0539">Nucleus</keyword>
<evidence type="ECO:0000256" key="2">
    <source>
        <dbReference type="ARBA" id="ARBA00022553"/>
    </source>
</evidence>
<evidence type="ECO:0000256" key="4">
    <source>
        <dbReference type="ARBA" id="ARBA00022946"/>
    </source>
</evidence>
<protein>
    <recommendedName>
        <fullName evidence="11">Transcription factor A, mitochondrial</fullName>
    </recommendedName>
</protein>
<feature type="coiled-coil region" evidence="15">
    <location>
        <begin position="191"/>
        <end position="218"/>
    </location>
</feature>
<reference evidence="18" key="2">
    <citation type="submission" date="2025-09" db="UniProtKB">
        <authorList>
            <consortium name="Ensembl"/>
        </authorList>
    </citation>
    <scope>IDENTIFICATION</scope>
</reference>
<dbReference type="SUPFAM" id="SSF47095">
    <property type="entry name" value="HMG-box"/>
    <property type="match status" value="2"/>
</dbReference>
<evidence type="ECO:0000256" key="1">
    <source>
        <dbReference type="ARBA" id="ARBA00004436"/>
    </source>
</evidence>
<evidence type="ECO:0000256" key="9">
    <source>
        <dbReference type="ARBA" id="ARBA00023163"/>
    </source>
</evidence>
<proteinExistence type="predicted"/>
<keyword evidence="9" id="KW-0804">Transcription</keyword>
<evidence type="ECO:0000313" key="19">
    <source>
        <dbReference type="Proteomes" id="UP000694393"/>
    </source>
</evidence>
<dbReference type="InterPro" id="IPR009071">
    <property type="entry name" value="HMG_box_dom"/>
</dbReference>
<dbReference type="GO" id="GO:0005634">
    <property type="term" value="C:nucleus"/>
    <property type="evidence" value="ECO:0007669"/>
    <property type="project" value="UniProtKB-UniRule"/>
</dbReference>
<organism evidence="18 19">
    <name type="scientific">Pelusios castaneus</name>
    <name type="common">West African mud turtle</name>
    <dbReference type="NCBI Taxonomy" id="367368"/>
    <lineage>
        <taxon>Eukaryota</taxon>
        <taxon>Metazoa</taxon>
        <taxon>Chordata</taxon>
        <taxon>Craniata</taxon>
        <taxon>Vertebrata</taxon>
        <taxon>Euteleostomi</taxon>
        <taxon>Archelosauria</taxon>
        <taxon>Testudinata</taxon>
        <taxon>Testudines</taxon>
        <taxon>Pleurodira</taxon>
        <taxon>Pelomedusidae</taxon>
        <taxon>Pelusios</taxon>
    </lineage>
</organism>
<feature type="compositionally biased region" description="Basic and acidic residues" evidence="16">
    <location>
        <begin position="235"/>
        <end position="245"/>
    </location>
</feature>
<evidence type="ECO:0000256" key="16">
    <source>
        <dbReference type="SAM" id="MobiDB-lite"/>
    </source>
</evidence>
<keyword evidence="10" id="KW-1135">Mitochondrion nucleoid</keyword>